<gene>
    <name evidence="2" type="ORF">GCM10009754_87840</name>
</gene>
<dbReference type="Gene3D" id="1.10.10.10">
    <property type="entry name" value="Winged helix-like DNA-binding domain superfamily/Winged helix DNA-binding domain"/>
    <property type="match status" value="1"/>
</dbReference>
<comment type="caution">
    <text evidence="2">The sequence shown here is derived from an EMBL/GenBank/DDBJ whole genome shotgun (WGS) entry which is preliminary data.</text>
</comment>
<organism evidence="2 3">
    <name type="scientific">Amycolatopsis minnesotensis</name>
    <dbReference type="NCBI Taxonomy" id="337894"/>
    <lineage>
        <taxon>Bacteria</taxon>
        <taxon>Bacillati</taxon>
        <taxon>Actinomycetota</taxon>
        <taxon>Actinomycetes</taxon>
        <taxon>Pseudonocardiales</taxon>
        <taxon>Pseudonocardiaceae</taxon>
        <taxon>Amycolatopsis</taxon>
    </lineage>
</organism>
<dbReference type="SUPFAM" id="SSF53335">
    <property type="entry name" value="S-adenosyl-L-methionine-dependent methyltransferases"/>
    <property type="match status" value="1"/>
</dbReference>
<feature type="domain" description="Methyltransferase" evidence="1">
    <location>
        <begin position="164"/>
        <end position="258"/>
    </location>
</feature>
<evidence type="ECO:0000259" key="1">
    <source>
        <dbReference type="Pfam" id="PF13649"/>
    </source>
</evidence>
<dbReference type="InterPro" id="IPR041698">
    <property type="entry name" value="Methyltransf_25"/>
</dbReference>
<reference evidence="3" key="1">
    <citation type="journal article" date="2019" name="Int. J. Syst. Evol. Microbiol.">
        <title>The Global Catalogue of Microorganisms (GCM) 10K type strain sequencing project: providing services to taxonomists for standard genome sequencing and annotation.</title>
        <authorList>
            <consortium name="The Broad Institute Genomics Platform"/>
            <consortium name="The Broad Institute Genome Sequencing Center for Infectious Disease"/>
            <person name="Wu L."/>
            <person name="Ma J."/>
        </authorList>
    </citation>
    <scope>NUCLEOTIDE SEQUENCE [LARGE SCALE GENOMIC DNA]</scope>
    <source>
        <strain evidence="3">JCM 14545</strain>
    </source>
</reference>
<dbReference type="SUPFAM" id="SSF46785">
    <property type="entry name" value="Winged helix' DNA-binding domain"/>
    <property type="match status" value="1"/>
</dbReference>
<dbReference type="EMBL" id="BAAANN010000091">
    <property type="protein sequence ID" value="GAA1994990.1"/>
    <property type="molecule type" value="Genomic_DNA"/>
</dbReference>
<dbReference type="Gene3D" id="3.40.50.150">
    <property type="entry name" value="Vaccinia Virus protein VP39"/>
    <property type="match status" value="1"/>
</dbReference>
<dbReference type="Pfam" id="PF13649">
    <property type="entry name" value="Methyltransf_25"/>
    <property type="match status" value="1"/>
</dbReference>
<sequence>MTVTDDARVTTRSRAAEIFNSAVAATAVGAAWELGALDELKKHGKLSATEFARHNDLHERSTVGMFTALASVEIVERRGDDIVIGPHFDEVYDNKSLFHWLTQGSGELFIRMPYVLQNKNRVGDYYRRDAAAISFDCREISERYFDPAFWSAMNGLGYEFTAAADLGSGSGERLIQIAKRYPGVRGLGIDIATPAIDMARDEAAKAGLADRLSFVEGDARAITPRPEFAEIDLLTCFMMGHDFWPKENCVKSLRQIHDAFPKARRFLLGDATRTSGIADTELPIFTLGFELGHAMMDVYLPTLDEWDGVFADGGWRLVKRHLISNLSLSVVFELERL</sequence>
<dbReference type="InterPro" id="IPR036388">
    <property type="entry name" value="WH-like_DNA-bd_sf"/>
</dbReference>
<dbReference type="RefSeq" id="WP_344432264.1">
    <property type="nucleotide sequence ID" value="NZ_BAAANN010000091.1"/>
</dbReference>
<protein>
    <recommendedName>
        <fullName evidence="1">Methyltransferase domain-containing protein</fullName>
    </recommendedName>
</protein>
<evidence type="ECO:0000313" key="3">
    <source>
        <dbReference type="Proteomes" id="UP001501116"/>
    </source>
</evidence>
<dbReference type="Proteomes" id="UP001501116">
    <property type="component" value="Unassembled WGS sequence"/>
</dbReference>
<dbReference type="InterPro" id="IPR029063">
    <property type="entry name" value="SAM-dependent_MTases_sf"/>
</dbReference>
<dbReference type="InterPro" id="IPR036390">
    <property type="entry name" value="WH_DNA-bd_sf"/>
</dbReference>
<evidence type="ECO:0000313" key="2">
    <source>
        <dbReference type="EMBL" id="GAA1994990.1"/>
    </source>
</evidence>
<accession>A0ABP5EE73</accession>
<keyword evidence="3" id="KW-1185">Reference proteome</keyword>
<dbReference type="PIRSF" id="PIRSF005739">
    <property type="entry name" value="O-mtase"/>
    <property type="match status" value="1"/>
</dbReference>
<dbReference type="InterPro" id="IPR016461">
    <property type="entry name" value="COMT-like"/>
</dbReference>
<proteinExistence type="predicted"/>
<name>A0ABP5EE73_9PSEU</name>
<dbReference type="CDD" id="cd02440">
    <property type="entry name" value="AdoMet_MTases"/>
    <property type="match status" value="1"/>
</dbReference>